<feature type="transmembrane region" description="Helical" evidence="1">
    <location>
        <begin position="238"/>
        <end position="256"/>
    </location>
</feature>
<reference evidence="2 3" key="1">
    <citation type="submission" date="2018-08" db="EMBL/GenBank/DDBJ databases">
        <title>A genome reference for cultivated species of the human gut microbiota.</title>
        <authorList>
            <person name="Zou Y."/>
            <person name="Xue W."/>
            <person name="Luo G."/>
        </authorList>
    </citation>
    <scope>NUCLEOTIDE SEQUENCE [LARGE SCALE GENOMIC DNA]</scope>
    <source>
        <strain evidence="2 3">AF22-12AC</strain>
    </source>
</reference>
<accession>A0A395VEI7</accession>
<evidence type="ECO:0000256" key="1">
    <source>
        <dbReference type="SAM" id="Phobius"/>
    </source>
</evidence>
<dbReference type="Pfam" id="PF04018">
    <property type="entry name" value="VCA0040-like"/>
    <property type="match status" value="1"/>
</dbReference>
<dbReference type="AlphaFoldDB" id="A0A395VEI7"/>
<name>A0A395VEI7_9FIRM</name>
<comment type="caution">
    <text evidence="2">The sequence shown here is derived from an EMBL/GenBank/DDBJ whole genome shotgun (WGS) entry which is preliminary data.</text>
</comment>
<keyword evidence="1" id="KW-0812">Transmembrane</keyword>
<feature type="transmembrane region" description="Helical" evidence="1">
    <location>
        <begin position="62"/>
        <end position="83"/>
    </location>
</feature>
<feature type="transmembrane region" description="Helical" evidence="1">
    <location>
        <begin position="20"/>
        <end position="41"/>
    </location>
</feature>
<dbReference type="EMBL" id="QRVL01000001">
    <property type="protein sequence ID" value="RGS42216.1"/>
    <property type="molecule type" value="Genomic_DNA"/>
</dbReference>
<organism evidence="2 3">
    <name type="scientific">Roseburia hominis</name>
    <dbReference type="NCBI Taxonomy" id="301301"/>
    <lineage>
        <taxon>Bacteria</taxon>
        <taxon>Bacillati</taxon>
        <taxon>Bacillota</taxon>
        <taxon>Clostridia</taxon>
        <taxon>Lachnospirales</taxon>
        <taxon>Lachnospiraceae</taxon>
        <taxon>Roseburia</taxon>
    </lineage>
</organism>
<sequence length="290" mass="30858">MQKSGGCMEFIKNVIRGITIGIANVVPGVSGGTIMVSLGIYDELLQAVTGFFRHKKESILKLFPYLFGMGIGIICLSFMIGYLFENFPFQTAMLFIGLLFGGVPLIWRKVSRGYPKVPELALFLGFFCLMIGMQFLGKGSEQVLAAGPGTAVKLFTVGLAAAATMVIPGVSGSMLLMALGYYTPVIDHINAFVVAVVMLDAGTAWYCLAILVPFGCGVLGGIFLVAKLMEYLLCRFERLTYWAIFGLLAASPVAILGKIPLRGTSPAVIAWGVILFSVGAVVTGLLAGEA</sequence>
<gene>
    <name evidence="2" type="ORF">DWX93_02460</name>
</gene>
<protein>
    <submittedName>
        <fullName evidence="2">DUF368 domain-containing protein</fullName>
    </submittedName>
</protein>
<feature type="transmembrane region" description="Helical" evidence="1">
    <location>
        <begin position="203"/>
        <end position="226"/>
    </location>
</feature>
<feature type="transmembrane region" description="Helical" evidence="1">
    <location>
        <begin position="268"/>
        <end position="288"/>
    </location>
</feature>
<feature type="transmembrane region" description="Helical" evidence="1">
    <location>
        <begin position="119"/>
        <end position="137"/>
    </location>
</feature>
<dbReference type="PANTHER" id="PTHR37308">
    <property type="entry name" value="INTEGRAL MEMBRANE PROTEIN"/>
    <property type="match status" value="1"/>
</dbReference>
<evidence type="ECO:0000313" key="2">
    <source>
        <dbReference type="EMBL" id="RGS42216.1"/>
    </source>
</evidence>
<feature type="transmembrane region" description="Helical" evidence="1">
    <location>
        <begin position="89"/>
        <end position="107"/>
    </location>
</feature>
<dbReference type="PANTHER" id="PTHR37308:SF1">
    <property type="entry name" value="POLYPRENYL-PHOSPHATE TRANSPORTER"/>
    <property type="match status" value="1"/>
</dbReference>
<keyword evidence="1" id="KW-0472">Membrane</keyword>
<keyword evidence="1" id="KW-1133">Transmembrane helix</keyword>
<evidence type="ECO:0000313" key="3">
    <source>
        <dbReference type="Proteomes" id="UP000266172"/>
    </source>
</evidence>
<proteinExistence type="predicted"/>
<dbReference type="InterPro" id="IPR007163">
    <property type="entry name" value="VCA0040-like"/>
</dbReference>
<dbReference type="Proteomes" id="UP000266172">
    <property type="component" value="Unassembled WGS sequence"/>
</dbReference>